<comment type="caution">
    <text evidence="2">The sequence shown here is derived from an EMBL/GenBank/DDBJ whole genome shotgun (WGS) entry which is preliminary data.</text>
</comment>
<dbReference type="AlphaFoldDB" id="A0A830HDQ6"/>
<feature type="region of interest" description="Disordered" evidence="1">
    <location>
        <begin position="196"/>
        <end position="217"/>
    </location>
</feature>
<name>A0A830HDQ6_9CHLO</name>
<sequence>MPRGGWWSCFGLCVSAPNVNDNDTETEQRHKQQTVQVTRACELCDVPPLTSRSTAATEVKLDAVKTSHTYEDAPSPPSDTASAVSPTTARKSLEMIHSSKKINRALSTSERPTLSASLAESNASCEGPCEEVDSGAVTTSVSNMEEHGTQQTEEAALAVAAAVEAEMEETCTPTGDLEEPCTLVCAEVDELTPASQVVGQPTSTSDTPPHSRLPNTTRKYAANARVRGGSTPFEKRLDRVLTSRAGAGG</sequence>
<dbReference type="EMBL" id="BNJQ01000010">
    <property type="protein sequence ID" value="GHP05536.1"/>
    <property type="molecule type" value="Genomic_DNA"/>
</dbReference>
<evidence type="ECO:0000313" key="2">
    <source>
        <dbReference type="EMBL" id="GHP05536.1"/>
    </source>
</evidence>
<keyword evidence="3" id="KW-1185">Reference proteome</keyword>
<feature type="region of interest" description="Disordered" evidence="1">
    <location>
        <begin position="67"/>
        <end position="136"/>
    </location>
</feature>
<organism evidence="2 3">
    <name type="scientific">Pycnococcus provasolii</name>
    <dbReference type="NCBI Taxonomy" id="41880"/>
    <lineage>
        <taxon>Eukaryota</taxon>
        <taxon>Viridiplantae</taxon>
        <taxon>Chlorophyta</taxon>
        <taxon>Pseudoscourfieldiophyceae</taxon>
        <taxon>Pseudoscourfieldiales</taxon>
        <taxon>Pycnococcaceae</taxon>
        <taxon>Pycnococcus</taxon>
    </lineage>
</organism>
<proteinExistence type="predicted"/>
<evidence type="ECO:0000313" key="3">
    <source>
        <dbReference type="Proteomes" id="UP000660262"/>
    </source>
</evidence>
<reference evidence="2" key="1">
    <citation type="submission" date="2020-10" db="EMBL/GenBank/DDBJ databases">
        <title>Unveiling of a novel bifunctional photoreceptor, Dualchrome1, isolated from a cosmopolitan green alga.</title>
        <authorList>
            <person name="Suzuki S."/>
            <person name="Kawachi M."/>
        </authorList>
    </citation>
    <scope>NUCLEOTIDE SEQUENCE</scope>
    <source>
        <strain evidence="2">NIES 2893</strain>
    </source>
</reference>
<feature type="compositionally biased region" description="Polar residues" evidence="1">
    <location>
        <begin position="105"/>
        <end position="124"/>
    </location>
</feature>
<protein>
    <submittedName>
        <fullName evidence="2">Uncharacterized protein</fullName>
    </submittedName>
</protein>
<dbReference type="Proteomes" id="UP000660262">
    <property type="component" value="Unassembled WGS sequence"/>
</dbReference>
<feature type="compositionally biased region" description="Polar residues" evidence="1">
    <location>
        <begin position="78"/>
        <end position="90"/>
    </location>
</feature>
<evidence type="ECO:0000256" key="1">
    <source>
        <dbReference type="SAM" id="MobiDB-lite"/>
    </source>
</evidence>
<gene>
    <name evidence="2" type="ORF">PPROV_000428600</name>
</gene>
<accession>A0A830HDQ6</accession>